<organism evidence="6 7">
    <name type="scientific">Halorubrum laminariae</name>
    <dbReference type="NCBI Taxonomy" id="1433523"/>
    <lineage>
        <taxon>Archaea</taxon>
        <taxon>Methanobacteriati</taxon>
        <taxon>Methanobacteriota</taxon>
        <taxon>Stenosarchaea group</taxon>
        <taxon>Halobacteria</taxon>
        <taxon>Halobacteriales</taxon>
        <taxon>Haloferacaceae</taxon>
        <taxon>Halorubrum</taxon>
    </lineage>
</organism>
<dbReference type="InterPro" id="IPR000537">
    <property type="entry name" value="UbiA_prenyltransferase"/>
</dbReference>
<dbReference type="Proteomes" id="UP001597185">
    <property type="component" value="Unassembled WGS sequence"/>
</dbReference>
<dbReference type="GO" id="GO:0005886">
    <property type="term" value="C:plasma membrane"/>
    <property type="evidence" value="ECO:0007669"/>
    <property type="project" value="UniProtKB-SubCell"/>
</dbReference>
<feature type="transmembrane region" description="Helical" evidence="5">
    <location>
        <begin position="188"/>
        <end position="206"/>
    </location>
</feature>
<dbReference type="Pfam" id="PF01040">
    <property type="entry name" value="UbiA"/>
    <property type="match status" value="1"/>
</dbReference>
<dbReference type="RefSeq" id="WP_256417479.1">
    <property type="nucleotide sequence ID" value="NZ_JANHDL010000002.1"/>
</dbReference>
<keyword evidence="2 5" id="KW-0812">Transmembrane</keyword>
<feature type="transmembrane region" description="Helical" evidence="5">
    <location>
        <begin position="129"/>
        <end position="149"/>
    </location>
</feature>
<evidence type="ECO:0000256" key="1">
    <source>
        <dbReference type="ARBA" id="ARBA00004651"/>
    </source>
</evidence>
<gene>
    <name evidence="6" type="ORF">ACFR9T_03500</name>
</gene>
<dbReference type="AlphaFoldDB" id="A0ABD6BX80"/>
<evidence type="ECO:0000313" key="7">
    <source>
        <dbReference type="Proteomes" id="UP001597185"/>
    </source>
</evidence>
<sequence length="313" mass="32999">MASKTNDPAAHANDLVSRRAEVSASITRAGTRIKDVLTYSSAYLVFIAMIEVLTVHLVLSLPLSPAPVVVGLVTFAVYAGDRIADADSDALATPERSAFVTRHREALSLLTAGSYGVAIAIALTGGPLALAITLLPGGFWILYASEWFPTLGRRFKRLKRILVVNSTMVASAWAIAVVGLPLAFAEVAVTPLAGVVFVYFLVDTFVNTEIPNVRDVEADAADGVSTLPVVFGIRRTRHALYGLDLFLVAFVGLTLAFGPLTVALAGAILVGLAYALVLAWFVGRTNAPGRLAIAGETKHLVVFALLLVSTTGL</sequence>
<evidence type="ECO:0000256" key="3">
    <source>
        <dbReference type="ARBA" id="ARBA00022989"/>
    </source>
</evidence>
<feature type="transmembrane region" description="Helical" evidence="5">
    <location>
        <begin position="263"/>
        <end position="282"/>
    </location>
</feature>
<comment type="caution">
    <text evidence="6">The sequence shown here is derived from an EMBL/GenBank/DDBJ whole genome shotgun (WGS) entry which is preliminary data.</text>
</comment>
<proteinExistence type="predicted"/>
<evidence type="ECO:0000256" key="2">
    <source>
        <dbReference type="ARBA" id="ARBA00022692"/>
    </source>
</evidence>
<keyword evidence="3 5" id="KW-1133">Transmembrane helix</keyword>
<feature type="transmembrane region" description="Helical" evidence="5">
    <location>
        <begin position="36"/>
        <end position="59"/>
    </location>
</feature>
<keyword evidence="4 5" id="KW-0472">Membrane</keyword>
<feature type="transmembrane region" description="Helical" evidence="5">
    <location>
        <begin position="239"/>
        <end position="257"/>
    </location>
</feature>
<keyword evidence="7" id="KW-1185">Reference proteome</keyword>
<accession>A0ABD6BX80</accession>
<evidence type="ECO:0000256" key="4">
    <source>
        <dbReference type="ARBA" id="ARBA00023136"/>
    </source>
</evidence>
<comment type="subcellular location">
    <subcellularLocation>
        <location evidence="1">Cell membrane</location>
        <topology evidence="1">Multi-pass membrane protein</topology>
    </subcellularLocation>
</comment>
<protein>
    <submittedName>
        <fullName evidence="6">UbiA family prenyltransferase</fullName>
    </submittedName>
</protein>
<feature type="transmembrane region" description="Helical" evidence="5">
    <location>
        <begin position="161"/>
        <end position="182"/>
    </location>
</feature>
<name>A0ABD6BX80_9EURY</name>
<dbReference type="EMBL" id="JBHUDB010000001">
    <property type="protein sequence ID" value="MFD1569661.1"/>
    <property type="molecule type" value="Genomic_DNA"/>
</dbReference>
<evidence type="ECO:0000313" key="6">
    <source>
        <dbReference type="EMBL" id="MFD1569661.1"/>
    </source>
</evidence>
<evidence type="ECO:0000256" key="5">
    <source>
        <dbReference type="SAM" id="Phobius"/>
    </source>
</evidence>
<reference evidence="6 7" key="1">
    <citation type="journal article" date="2019" name="Int. J. Syst. Evol. Microbiol.">
        <title>The Global Catalogue of Microorganisms (GCM) 10K type strain sequencing project: providing services to taxonomists for standard genome sequencing and annotation.</title>
        <authorList>
            <consortium name="The Broad Institute Genomics Platform"/>
            <consortium name="The Broad Institute Genome Sequencing Center for Infectious Disease"/>
            <person name="Wu L."/>
            <person name="Ma J."/>
        </authorList>
    </citation>
    <scope>NUCLEOTIDE SEQUENCE [LARGE SCALE GENOMIC DNA]</scope>
    <source>
        <strain evidence="6 7">CGMCC 1.12689</strain>
    </source>
</reference>